<reference evidence="1 2" key="2">
    <citation type="journal article" date="2018" name="New Phytol.">
        <title>High intraspecific genome diversity in the model arbuscular mycorrhizal symbiont Rhizophagus irregularis.</title>
        <authorList>
            <person name="Chen E.C.H."/>
            <person name="Morin E."/>
            <person name="Beaudet D."/>
            <person name="Noel J."/>
            <person name="Yildirir G."/>
            <person name="Ndikumana S."/>
            <person name="Charron P."/>
            <person name="St-Onge C."/>
            <person name="Giorgi J."/>
            <person name="Kruger M."/>
            <person name="Marton T."/>
            <person name="Ropars J."/>
            <person name="Grigoriev I.V."/>
            <person name="Hainaut M."/>
            <person name="Henrissat B."/>
            <person name="Roux C."/>
            <person name="Martin F."/>
            <person name="Corradi N."/>
        </authorList>
    </citation>
    <scope>NUCLEOTIDE SEQUENCE [LARGE SCALE GENOMIC DNA]</scope>
    <source>
        <strain evidence="1 2">DAOM 197198</strain>
    </source>
</reference>
<accession>A0A2P4PKC9</accession>
<keyword evidence="2" id="KW-1185">Reference proteome</keyword>
<name>A0A2P4PKC9_RHIID</name>
<protein>
    <submittedName>
        <fullName evidence="1">Uncharacterized protein</fullName>
    </submittedName>
</protein>
<dbReference type="EMBL" id="AUPC02000204">
    <property type="protein sequence ID" value="POG65862.1"/>
    <property type="molecule type" value="Genomic_DNA"/>
</dbReference>
<evidence type="ECO:0000313" key="2">
    <source>
        <dbReference type="Proteomes" id="UP000018888"/>
    </source>
</evidence>
<dbReference type="VEuPathDB" id="FungiDB:RhiirFUN_000257"/>
<proteinExistence type="predicted"/>
<dbReference type="Proteomes" id="UP000018888">
    <property type="component" value="Unassembled WGS sequence"/>
</dbReference>
<gene>
    <name evidence="1" type="ORF">GLOIN_2v403254</name>
</gene>
<comment type="caution">
    <text evidence="1">The sequence shown here is derived from an EMBL/GenBank/DDBJ whole genome shotgun (WGS) entry which is preliminary data.</text>
</comment>
<dbReference type="AlphaFoldDB" id="A0A2P4PKC9"/>
<evidence type="ECO:0000313" key="1">
    <source>
        <dbReference type="EMBL" id="POG65862.1"/>
    </source>
</evidence>
<organism evidence="1 2">
    <name type="scientific">Rhizophagus irregularis (strain DAOM 181602 / DAOM 197198 / MUCL 43194)</name>
    <name type="common">Arbuscular mycorrhizal fungus</name>
    <name type="synonym">Glomus intraradices</name>
    <dbReference type="NCBI Taxonomy" id="747089"/>
    <lineage>
        <taxon>Eukaryota</taxon>
        <taxon>Fungi</taxon>
        <taxon>Fungi incertae sedis</taxon>
        <taxon>Mucoromycota</taxon>
        <taxon>Glomeromycotina</taxon>
        <taxon>Glomeromycetes</taxon>
        <taxon>Glomerales</taxon>
        <taxon>Glomeraceae</taxon>
        <taxon>Rhizophagus</taxon>
    </lineage>
</organism>
<sequence length="78" mass="9310">MSLTSLISQSFNLETDPFYYYQTPSTVKRKFDEINDDNGMISNKLYCKDYMSKEIELDINNHNNKHNSREFEFDINTL</sequence>
<reference evidence="1 2" key="1">
    <citation type="journal article" date="2013" name="Proc. Natl. Acad. Sci. U.S.A.">
        <title>Genome of an arbuscular mycorrhizal fungus provides insight into the oldest plant symbiosis.</title>
        <authorList>
            <person name="Tisserant E."/>
            <person name="Malbreil M."/>
            <person name="Kuo A."/>
            <person name="Kohler A."/>
            <person name="Symeonidi A."/>
            <person name="Balestrini R."/>
            <person name="Charron P."/>
            <person name="Duensing N."/>
            <person name="Frei Dit Frey N."/>
            <person name="Gianinazzi-Pearson V."/>
            <person name="Gilbert L.B."/>
            <person name="Handa Y."/>
            <person name="Herr J.R."/>
            <person name="Hijri M."/>
            <person name="Koul R."/>
            <person name="Kawaguchi M."/>
            <person name="Krajinski F."/>
            <person name="Lammers P.J."/>
            <person name="Masclaux F.G."/>
            <person name="Murat C."/>
            <person name="Morin E."/>
            <person name="Ndikumana S."/>
            <person name="Pagni M."/>
            <person name="Petitpierre D."/>
            <person name="Requena N."/>
            <person name="Rosikiewicz P."/>
            <person name="Riley R."/>
            <person name="Saito K."/>
            <person name="San Clemente H."/>
            <person name="Shapiro H."/>
            <person name="van Tuinen D."/>
            <person name="Becard G."/>
            <person name="Bonfante P."/>
            <person name="Paszkowski U."/>
            <person name="Shachar-Hill Y.Y."/>
            <person name="Tuskan G.A."/>
            <person name="Young P.W."/>
            <person name="Sanders I.R."/>
            <person name="Henrissat B."/>
            <person name="Rensing S.A."/>
            <person name="Grigoriev I.V."/>
            <person name="Corradi N."/>
            <person name="Roux C."/>
            <person name="Martin F."/>
        </authorList>
    </citation>
    <scope>NUCLEOTIDE SEQUENCE [LARGE SCALE GENOMIC DNA]</scope>
    <source>
        <strain evidence="1 2">DAOM 197198</strain>
    </source>
</reference>